<gene>
    <name evidence="1" type="ORF">SAMN05660845_1010</name>
</gene>
<dbReference type="Gene3D" id="2.60.120.10">
    <property type="entry name" value="Jelly Rolls"/>
    <property type="match status" value="1"/>
</dbReference>
<dbReference type="Proteomes" id="UP000199604">
    <property type="component" value="Unassembled WGS sequence"/>
</dbReference>
<dbReference type="STRING" id="498292.SAMN05660845_1010"/>
<organism evidence="1 2">
    <name type="scientific">Flavobacterium swingsii</name>
    <dbReference type="NCBI Taxonomy" id="498292"/>
    <lineage>
        <taxon>Bacteria</taxon>
        <taxon>Pseudomonadati</taxon>
        <taxon>Bacteroidota</taxon>
        <taxon>Flavobacteriia</taxon>
        <taxon>Flavobacteriales</taxon>
        <taxon>Flavobacteriaceae</taxon>
        <taxon>Flavobacterium</taxon>
    </lineage>
</organism>
<evidence type="ECO:0008006" key="3">
    <source>
        <dbReference type="Google" id="ProtNLM"/>
    </source>
</evidence>
<sequence>MAIKEAIAELELKGDPVAKLMHKGIAFKVIVLAFKKGMTLKEHKTSVPTKLTVMNGKVNYIGASWNKIIDKYEEFDIPLEEIHAVEALEDSLCILIQGYRN</sequence>
<name>A0A1I0WWH7_9FLAO</name>
<reference evidence="2" key="1">
    <citation type="submission" date="2016-10" db="EMBL/GenBank/DDBJ databases">
        <authorList>
            <person name="Varghese N."/>
            <person name="Submissions S."/>
        </authorList>
    </citation>
    <scope>NUCLEOTIDE SEQUENCE [LARGE SCALE GENOMIC DNA]</scope>
    <source>
        <strain evidence="2">DSM 21789</strain>
    </source>
</reference>
<dbReference type="InterPro" id="IPR014710">
    <property type="entry name" value="RmlC-like_jellyroll"/>
</dbReference>
<accession>A0A1I0WWH7</accession>
<dbReference type="RefSeq" id="WP_091474588.1">
    <property type="nucleotide sequence ID" value="NZ_FOJT01000002.1"/>
</dbReference>
<protein>
    <recommendedName>
        <fullName evidence="3">Cupin domain protein</fullName>
    </recommendedName>
</protein>
<proteinExistence type="predicted"/>
<keyword evidence="2" id="KW-1185">Reference proteome</keyword>
<dbReference type="EMBL" id="FOJT01000002">
    <property type="protein sequence ID" value="SFA92520.1"/>
    <property type="molecule type" value="Genomic_DNA"/>
</dbReference>
<evidence type="ECO:0000313" key="2">
    <source>
        <dbReference type="Proteomes" id="UP000199604"/>
    </source>
</evidence>
<evidence type="ECO:0000313" key="1">
    <source>
        <dbReference type="EMBL" id="SFA92520.1"/>
    </source>
</evidence>
<dbReference type="AlphaFoldDB" id="A0A1I0WWH7"/>
<dbReference type="OrthoDB" id="997205at2"/>